<evidence type="ECO:0000256" key="1">
    <source>
        <dbReference type="SAM" id="MobiDB-lite"/>
    </source>
</evidence>
<proteinExistence type="predicted"/>
<feature type="compositionally biased region" description="Polar residues" evidence="1">
    <location>
        <begin position="1334"/>
        <end position="1350"/>
    </location>
</feature>
<sequence>MTSRLSDRERAIRAKMVARYQSKKKLEAGIGNDKCDKKNRFGGDSDEVADAENRNTTNVSSNTIAATSSATPSSSSSSSGQSQQRRAETISQVKDNGGSSSSAKSVAAAAAMAKSTSATKKTMPSISTTLANESISASATEAETAPVKAKERTSLSDAKRKLAASRIAIAATPTTPRGQQQPSTPKGTSTTTVILSPRTNNFYTSGTRSFSTSPRHQPTKQQQPHSQPQSNAMSLKAQRERFLRIKQYQSAGMSDNKLVPSSPSSLMSASAVSAVNPLTQSKKEGHVQQLPSMQPMQAVEHPHKLQHFLAAKERVTPTTSTQILSTASSVTTTTAKQQIKMQIIHQYDDNTLFDDDGGNQERVATSKVLSEERCPEKPQVHEWVQPQPSPRQEVYPNRAGAPSPMNATYVSSQSSDSQSNDRDFHFDGESNDDYEDEDEGEDDLLGDIDATVSDPSLQLNQSTASGVGCQDSGDDNIGDECDDDNDDFHNVGEFDVSTIESAVEEMKVSVLEKKSSDAESEDFHIGNVAFESECFHDEPDGVAPVGAATNALPPTDFDNSDDDAFAFKMFDNNESMVKSHPFVDVEDSRVFQGDDGKDSKDSDYADRDVGTDNDNDVFENAWPDDSFSPTAWGASQPESSFGEASDQWNAHFSQSISSEAHDGWKDSESKVVGASACNGTPAHQQTEDEIVQEIVPTEANTDSPPDGSGKDYAEDDECMEWNASDSAAEHHDDLQQSQESAVKDNHADQRMPSDFQRIDQYEQSDHIVVDWKSTTSSTCYVGFGGVLSSGKLSCTESRDDDDEESVDPVFLSDDDDSDGDMISRAGSEETVGTATEFDPLSMFGEGLDGEDDAAPKSHDTFTVVNETTQTAASKLVSSTTITPAADSPTGTESLGSWWQSRHALTQNSDINSAVQEALMKRVVFDSSQSDDKHKESLREAFALQAVDETTRIDDEDSIFSGLEDPMAIKAHVVPTARLPLTVANNETTDFTRSTQIDEDVFSGVSVTSRQELSTSQFPRLKEANAMKSLLDGTSTTADSPSFQHPPLHQCVSAEQQGDGGNDAHGMTVTDAPSKPSSDLFSSNEGYGVINFHKIDHSPTNASVTSDITSSVIFGSGDFRKPLFMKPLDIPETTIETFDPELQADRSVHDQPTATLEKIEFAENPHEAFFVEITNPIRSKDQMTPLPGNDFSKLTSRGTLFVDSSPTASTTRPNGALSHLKAQLLSKAIGQQDDEITATADGSQNKCPDGKTMSEAVNQAKLAFLSRLSCGAFAASSFSFCASDSERITSPKEQESERNIDFKMSDQLDAQLVVRSNSESCGSGSVCSEDRKLNQVESELQSSESTGTGTALSKYADDQFNSKSCSNSVDESETNDKESDDGSSDSSEDDCIQSDSQVSSDDGASLPSRYTESRDDTDSRTETGQSSLNSVARSNAYHNLLLYAYTALSVPPPSEVVEKGGGCENDHSMYPPVLSTPGTFGRFEESKILERLSNEGIEVLKLNREKNWQPRFLTITKEVMWFRKTNDVRFRGIDSYPRGLLWVKKFDQDKQHSISSINKNGQGGVIFSDIQYISLMKDKHSLSRKQKKGKFKDSVTLVLHSCSNESKRKIMFRCMNKDDAFALSSAFQAILDRLDNDNLNQKSRRGQLKVDVMTMESMGRHPNPRTPLALSKAFSPKVNVDRWEL</sequence>
<feature type="compositionally biased region" description="Polar residues" evidence="1">
    <location>
        <begin position="646"/>
        <end position="658"/>
    </location>
</feature>
<feature type="compositionally biased region" description="Basic and acidic residues" evidence="1">
    <location>
        <begin position="148"/>
        <end position="160"/>
    </location>
</feature>
<feature type="region of interest" description="Disordered" evidence="1">
    <location>
        <begin position="366"/>
        <end position="475"/>
    </location>
</feature>
<feature type="compositionally biased region" description="Polar residues" evidence="1">
    <location>
        <begin position="1392"/>
        <end position="1401"/>
    </location>
</feature>
<name>A0ABD3MXT7_9STRA</name>
<feature type="compositionally biased region" description="Acidic residues" evidence="1">
    <location>
        <begin position="1369"/>
        <end position="1391"/>
    </location>
</feature>
<dbReference type="Proteomes" id="UP001530293">
    <property type="component" value="Unassembled WGS sequence"/>
</dbReference>
<feature type="compositionally biased region" description="Basic and acidic residues" evidence="1">
    <location>
        <begin position="659"/>
        <end position="669"/>
    </location>
</feature>
<organism evidence="2 3">
    <name type="scientific">Discostella pseudostelligera</name>
    <dbReference type="NCBI Taxonomy" id="259834"/>
    <lineage>
        <taxon>Eukaryota</taxon>
        <taxon>Sar</taxon>
        <taxon>Stramenopiles</taxon>
        <taxon>Ochrophyta</taxon>
        <taxon>Bacillariophyta</taxon>
        <taxon>Coscinodiscophyceae</taxon>
        <taxon>Thalassiosirophycidae</taxon>
        <taxon>Stephanodiscales</taxon>
        <taxon>Stephanodiscaceae</taxon>
        <taxon>Discostella</taxon>
    </lineage>
</organism>
<gene>
    <name evidence="2" type="ORF">ACHAWU_006822</name>
</gene>
<feature type="compositionally biased region" description="Low complexity" evidence="1">
    <location>
        <begin position="55"/>
        <end position="84"/>
    </location>
</feature>
<evidence type="ECO:0008006" key="4">
    <source>
        <dbReference type="Google" id="ProtNLM"/>
    </source>
</evidence>
<feature type="compositionally biased region" description="Acidic residues" evidence="1">
    <location>
        <begin position="429"/>
        <end position="446"/>
    </location>
</feature>
<feature type="region of interest" description="Disordered" evidence="1">
    <location>
        <begin position="30"/>
        <end position="234"/>
    </location>
</feature>
<feature type="region of interest" description="Disordered" evidence="1">
    <location>
        <begin position="1318"/>
        <end position="1429"/>
    </location>
</feature>
<feature type="compositionally biased region" description="Basic and acidic residues" evidence="1">
    <location>
        <begin position="33"/>
        <end position="43"/>
    </location>
</feature>
<feature type="compositionally biased region" description="Basic and acidic residues" evidence="1">
    <location>
        <begin position="588"/>
        <end position="610"/>
    </location>
</feature>
<feature type="compositionally biased region" description="Low complexity" evidence="1">
    <location>
        <begin position="99"/>
        <end position="145"/>
    </location>
</feature>
<feature type="compositionally biased region" description="Polar residues" evidence="1">
    <location>
        <begin position="1358"/>
        <end position="1368"/>
    </location>
</feature>
<dbReference type="EMBL" id="JALLBG020000062">
    <property type="protein sequence ID" value="KAL3768721.1"/>
    <property type="molecule type" value="Genomic_DNA"/>
</dbReference>
<feature type="compositionally biased region" description="Basic and acidic residues" evidence="1">
    <location>
        <begin position="741"/>
        <end position="756"/>
    </location>
</feature>
<feature type="compositionally biased region" description="Acidic residues" evidence="1">
    <location>
        <begin position="798"/>
        <end position="819"/>
    </location>
</feature>
<comment type="caution">
    <text evidence="2">The sequence shown here is derived from an EMBL/GenBank/DDBJ whole genome shotgun (WGS) entry which is preliminary data.</text>
</comment>
<feature type="compositionally biased region" description="Basic and acidic residues" evidence="1">
    <location>
        <begin position="1410"/>
        <end position="1420"/>
    </location>
</feature>
<evidence type="ECO:0000313" key="2">
    <source>
        <dbReference type="EMBL" id="KAL3768721.1"/>
    </source>
</evidence>
<feature type="region of interest" description="Disordered" evidence="1">
    <location>
        <begin position="791"/>
        <end position="830"/>
    </location>
</feature>
<feature type="compositionally biased region" description="Basic and acidic residues" evidence="1">
    <location>
        <begin position="369"/>
        <end position="380"/>
    </location>
</feature>
<feature type="compositionally biased region" description="Basic and acidic residues" evidence="1">
    <location>
        <begin position="419"/>
        <end position="428"/>
    </location>
</feature>
<evidence type="ECO:0000313" key="3">
    <source>
        <dbReference type="Proteomes" id="UP001530293"/>
    </source>
</evidence>
<protein>
    <recommendedName>
        <fullName evidence="4">PH domain-containing protein</fullName>
    </recommendedName>
</protein>
<reference evidence="2 3" key="1">
    <citation type="submission" date="2024-10" db="EMBL/GenBank/DDBJ databases">
        <title>Updated reference genomes for cyclostephanoid diatoms.</title>
        <authorList>
            <person name="Roberts W.R."/>
            <person name="Alverson A.J."/>
        </authorList>
    </citation>
    <scope>NUCLEOTIDE SEQUENCE [LARGE SCALE GENOMIC DNA]</scope>
    <source>
        <strain evidence="2 3">AJA232-27</strain>
    </source>
</reference>
<feature type="region of interest" description="Disordered" evidence="1">
    <location>
        <begin position="588"/>
        <end position="756"/>
    </location>
</feature>
<keyword evidence="3" id="KW-1185">Reference proteome</keyword>
<feature type="compositionally biased region" description="Polar residues" evidence="1">
    <location>
        <begin position="172"/>
        <end position="233"/>
    </location>
</feature>
<feature type="compositionally biased region" description="Polar residues" evidence="1">
    <location>
        <begin position="453"/>
        <end position="465"/>
    </location>
</feature>
<accession>A0ABD3MXT7</accession>
<feature type="compositionally biased region" description="Polar residues" evidence="1">
    <location>
        <begin position="89"/>
        <end position="98"/>
    </location>
</feature>